<dbReference type="GO" id="GO:0042148">
    <property type="term" value="P:DNA strand invasion"/>
    <property type="evidence" value="ECO:0007669"/>
    <property type="project" value="TreeGrafter"/>
</dbReference>
<accession>A0A1M8A6M9</accession>
<dbReference type="OMA" id="CINARYL"/>
<dbReference type="GO" id="GO:0003697">
    <property type="term" value="F:single-stranded DNA binding"/>
    <property type="evidence" value="ECO:0007669"/>
    <property type="project" value="TreeGrafter"/>
</dbReference>
<dbReference type="OrthoDB" id="1861185at2759"/>
<dbReference type="GO" id="GO:0008094">
    <property type="term" value="F:ATP-dependent activity, acting on DNA"/>
    <property type="evidence" value="ECO:0007669"/>
    <property type="project" value="TreeGrafter"/>
</dbReference>
<evidence type="ECO:0000313" key="3">
    <source>
        <dbReference type="Proteomes" id="UP000186303"/>
    </source>
</evidence>
<keyword evidence="3" id="KW-1185">Reference proteome</keyword>
<dbReference type="InterPro" id="IPR027417">
    <property type="entry name" value="P-loop_NTPase"/>
</dbReference>
<dbReference type="Pfam" id="PF08423">
    <property type="entry name" value="Rad51"/>
    <property type="match status" value="1"/>
</dbReference>
<dbReference type="Proteomes" id="UP000186303">
    <property type="component" value="Chromosome 3"/>
</dbReference>
<dbReference type="PANTHER" id="PTHR22942:SF66">
    <property type="entry name" value="RE19845P"/>
    <property type="match status" value="1"/>
</dbReference>
<dbReference type="STRING" id="1230383.A0A1M8A6M9"/>
<dbReference type="GO" id="GO:0000150">
    <property type="term" value="F:DNA strand exchange activity"/>
    <property type="evidence" value="ECO:0007669"/>
    <property type="project" value="TreeGrafter"/>
</dbReference>
<organism evidence="2 3">
    <name type="scientific">Malassezia sympodialis (strain ATCC 42132)</name>
    <name type="common">Atopic eczema-associated yeast</name>
    <dbReference type="NCBI Taxonomy" id="1230383"/>
    <lineage>
        <taxon>Eukaryota</taxon>
        <taxon>Fungi</taxon>
        <taxon>Dikarya</taxon>
        <taxon>Basidiomycota</taxon>
        <taxon>Ustilaginomycotina</taxon>
        <taxon>Malasseziomycetes</taxon>
        <taxon>Malasseziales</taxon>
        <taxon>Malasseziaceae</taxon>
        <taxon>Malassezia</taxon>
    </lineage>
</organism>
<dbReference type="GO" id="GO:0000730">
    <property type="term" value="P:DNA recombinase assembly"/>
    <property type="evidence" value="ECO:0007669"/>
    <property type="project" value="TreeGrafter"/>
</dbReference>
<dbReference type="SUPFAM" id="SSF52540">
    <property type="entry name" value="P-loop containing nucleoside triphosphate hydrolases"/>
    <property type="match status" value="1"/>
</dbReference>
<name>A0A1M8A6M9_MALS4</name>
<dbReference type="PANTHER" id="PTHR22942">
    <property type="entry name" value="RECA/RAD51/RADA DNA STRAND-PAIRING FAMILY MEMBER"/>
    <property type="match status" value="1"/>
</dbReference>
<gene>
    <name evidence="2" type="ORF">MSYG_2455</name>
</gene>
<proteinExistence type="predicted"/>
<feature type="domain" description="Rad51-like C-terminal" evidence="1">
    <location>
        <begin position="115"/>
        <end position="161"/>
    </location>
</feature>
<dbReference type="EMBL" id="LT671823">
    <property type="protein sequence ID" value="SHO78113.1"/>
    <property type="molecule type" value="Genomic_DNA"/>
</dbReference>
<dbReference type="VEuPathDB" id="FungiDB:MSYG_2455"/>
<evidence type="ECO:0000259" key="1">
    <source>
        <dbReference type="Pfam" id="PF08423"/>
    </source>
</evidence>
<dbReference type="AlphaFoldDB" id="A0A1M8A6M9"/>
<dbReference type="GO" id="GO:0006312">
    <property type="term" value="P:mitotic recombination"/>
    <property type="evidence" value="ECO:0007669"/>
    <property type="project" value="TreeGrafter"/>
</dbReference>
<evidence type="ECO:0000313" key="2">
    <source>
        <dbReference type="EMBL" id="SHO78113.1"/>
    </source>
</evidence>
<dbReference type="GO" id="GO:0003690">
    <property type="term" value="F:double-stranded DNA binding"/>
    <property type="evidence" value="ECO:0007669"/>
    <property type="project" value="TreeGrafter"/>
</dbReference>
<protein>
    <recommendedName>
        <fullName evidence="1">Rad51-like C-terminal domain-containing protein</fullName>
    </recommendedName>
</protein>
<dbReference type="Gene3D" id="3.40.50.300">
    <property type="entry name" value="P-loop containing nucleotide triphosphate hydrolases"/>
    <property type="match status" value="1"/>
</dbReference>
<reference evidence="3" key="1">
    <citation type="journal article" date="2017" name="Nucleic Acids Res.">
        <title>Proteogenomics produces comprehensive and highly accurate protein-coding gene annotation in a complete genome assembly of Malassezia sympodialis.</title>
        <authorList>
            <person name="Zhu Y."/>
            <person name="Engstroem P.G."/>
            <person name="Tellgren-Roth C."/>
            <person name="Baudo C.D."/>
            <person name="Kennell J.C."/>
            <person name="Sun S."/>
            <person name="Billmyre R.B."/>
            <person name="Schroeder M.S."/>
            <person name="Andersson A."/>
            <person name="Holm T."/>
            <person name="Sigurgeirsson B."/>
            <person name="Wu G."/>
            <person name="Sankaranarayanan S.R."/>
            <person name="Siddharthan R."/>
            <person name="Sanyal K."/>
            <person name="Lundeberg J."/>
            <person name="Nystedt B."/>
            <person name="Boekhout T."/>
            <person name="Dawson T.L. Jr."/>
            <person name="Heitman J."/>
            <person name="Scheynius A."/>
            <person name="Lehtioe J."/>
        </authorList>
    </citation>
    <scope>NUCLEOTIDE SEQUENCE [LARGE SCALE GENOMIC DNA]</scope>
    <source>
        <strain evidence="3">ATCC 42132</strain>
    </source>
</reference>
<dbReference type="InterPro" id="IPR013632">
    <property type="entry name" value="Rad51_C"/>
</dbReference>
<sequence length="474" mass="50795">MRGLSLGEIQTLTMREKALCRRAGLHDAEQIIMLTTAALARELNVSEAQAKNIRHIIERAMAPPHPSAWDMLHTDTLCVPGTPHQDDASPHVSSPVAWCTPPARPRPLAAACGFLSSGNATLDKYMGGGFAKGMVSELVGESASGKTQLILYTTVCTALGLTLDESPAPYSVLCGGPGRAVAIITTHGRSAARHMVRRMVDITRNLVRSWYLQHVDLTGDEMDSRVDMAVEKVLANVFLACALTFESVEHVLCYTLPGLMTRMRTTTTLTMPLIVIDSIPPLFQEDAMDPDQEMAKHHSVRAARLHALAQWLKRLATGTPTESAAVVVTNHVKDAFASDTALVRHALAQAHLPLSNPDAPSQCISAEAPPVPFGLQAAHFQGLLACIPSVAPFPSEANLPALKSAQLGLVWSNCINARYLMAVMAEPHGIATASAPRRFRTVFAPTCPSAAPEVEFLVTRAGIHASAVQDLDGT</sequence>